<sequence>MFDQEPFLVKVEWGKRGAREAAERGDIAIVVDVLSFSSTIVTAIHHHAIVYPYPPPINEQAAAYADEIGAELLLGRAEAARAGRPSLSPVSFGPRDAEKKYVLCSLNGAACSRLAAGASALLVGSLLNATAAAKYANSLQRKTGASITVVPCGEYWQGGRDGENDLRPGIEDYLGAGAIISGLAGSKSPEALVCEGAFREGRDRIADLIWDCGSGRELREKGFAEDVRHCARLDMYQEVPILDRNHFRDAL</sequence>
<evidence type="ECO:0000313" key="9">
    <source>
        <dbReference type="Proteomes" id="UP000012081"/>
    </source>
</evidence>
<comment type="cofactor">
    <cofactor evidence="1">
        <name>Mg(2+)</name>
        <dbReference type="ChEBI" id="CHEBI:18420"/>
    </cofactor>
</comment>
<protein>
    <recommendedName>
        <fullName evidence="4">Probable 2-phosphosulfolactate phosphatase</fullName>
        <ecNumber evidence="3">3.1.3.71</ecNumber>
    </recommendedName>
</protein>
<evidence type="ECO:0000256" key="4">
    <source>
        <dbReference type="ARBA" id="ARBA00021948"/>
    </source>
</evidence>
<dbReference type="EC" id="3.1.3.71" evidence="3"/>
<dbReference type="OrthoDB" id="4913at2"/>
<keyword evidence="6" id="KW-0460">Magnesium</keyword>
<organism evidence="8 9">
    <name type="scientific">Brevibacillus borstelensis AK1</name>
    <dbReference type="NCBI Taxonomy" id="1300222"/>
    <lineage>
        <taxon>Bacteria</taxon>
        <taxon>Bacillati</taxon>
        <taxon>Bacillota</taxon>
        <taxon>Bacilli</taxon>
        <taxon>Bacillales</taxon>
        <taxon>Paenibacillaceae</taxon>
        <taxon>Brevibacillus</taxon>
    </lineage>
</organism>
<dbReference type="InterPro" id="IPR036702">
    <property type="entry name" value="ComB-like_sf"/>
</dbReference>
<evidence type="ECO:0000256" key="5">
    <source>
        <dbReference type="ARBA" id="ARBA00022801"/>
    </source>
</evidence>
<gene>
    <name evidence="8" type="ORF">I532_00110</name>
</gene>
<dbReference type="EMBL" id="APBN01000001">
    <property type="protein sequence ID" value="EMT53962.1"/>
    <property type="molecule type" value="Genomic_DNA"/>
</dbReference>
<dbReference type="InterPro" id="IPR005238">
    <property type="entry name" value="ComB-like"/>
</dbReference>
<evidence type="ECO:0000313" key="8">
    <source>
        <dbReference type="EMBL" id="EMT53962.1"/>
    </source>
</evidence>
<evidence type="ECO:0000256" key="2">
    <source>
        <dbReference type="ARBA" id="ARBA00009997"/>
    </source>
</evidence>
<evidence type="ECO:0000256" key="3">
    <source>
        <dbReference type="ARBA" id="ARBA00012953"/>
    </source>
</evidence>
<dbReference type="Gene3D" id="3.90.1560.10">
    <property type="entry name" value="ComB-like"/>
    <property type="match status" value="1"/>
</dbReference>
<dbReference type="PANTHER" id="PTHR37311:SF1">
    <property type="entry name" value="2-PHOSPHOSULFOLACTATE PHOSPHATASE-RELATED"/>
    <property type="match status" value="1"/>
</dbReference>
<name>M8DKG6_9BACL</name>
<evidence type="ECO:0000256" key="6">
    <source>
        <dbReference type="ARBA" id="ARBA00022842"/>
    </source>
</evidence>
<evidence type="ECO:0000256" key="1">
    <source>
        <dbReference type="ARBA" id="ARBA00001946"/>
    </source>
</evidence>
<keyword evidence="9" id="KW-1185">Reference proteome</keyword>
<evidence type="ECO:0000256" key="7">
    <source>
        <dbReference type="ARBA" id="ARBA00033711"/>
    </source>
</evidence>
<dbReference type="PANTHER" id="PTHR37311">
    <property type="entry name" value="2-PHOSPHOSULFOLACTATE PHOSPHATASE-RELATED"/>
    <property type="match status" value="1"/>
</dbReference>
<dbReference type="SUPFAM" id="SSF142823">
    <property type="entry name" value="ComB-like"/>
    <property type="match status" value="1"/>
</dbReference>
<dbReference type="GeneID" id="89499618"/>
<dbReference type="GO" id="GO:0000287">
    <property type="term" value="F:magnesium ion binding"/>
    <property type="evidence" value="ECO:0007669"/>
    <property type="project" value="InterPro"/>
</dbReference>
<proteinExistence type="inferred from homology"/>
<accession>M8DKG6</accession>
<comment type="similarity">
    <text evidence="2">Belongs to the ComB family.</text>
</comment>
<comment type="caution">
    <text evidence="8">The sequence shown here is derived from an EMBL/GenBank/DDBJ whole genome shotgun (WGS) entry which is preliminary data.</text>
</comment>
<keyword evidence="5 8" id="KW-0378">Hydrolase</keyword>
<dbReference type="STRING" id="1300222.I532_00110"/>
<dbReference type="PATRIC" id="fig|1300222.3.peg.23"/>
<dbReference type="RefSeq" id="WP_003385618.1">
    <property type="nucleotide sequence ID" value="NZ_APBN01000001.1"/>
</dbReference>
<dbReference type="AlphaFoldDB" id="M8DKG6"/>
<dbReference type="Proteomes" id="UP000012081">
    <property type="component" value="Unassembled WGS sequence"/>
</dbReference>
<dbReference type="GO" id="GO:0050545">
    <property type="term" value="F:sulfopyruvate decarboxylase activity"/>
    <property type="evidence" value="ECO:0007669"/>
    <property type="project" value="TreeGrafter"/>
</dbReference>
<dbReference type="GO" id="GO:0050532">
    <property type="term" value="F:2-phosphosulfolactate phosphatase activity"/>
    <property type="evidence" value="ECO:0007669"/>
    <property type="project" value="UniProtKB-EC"/>
</dbReference>
<reference evidence="8 9" key="1">
    <citation type="submission" date="2013-03" db="EMBL/GenBank/DDBJ databases">
        <title>Assembly of a new bacterial strain Brevibacillus borstelensis AK1.</title>
        <authorList>
            <person name="Rajan I."/>
            <person name="PoliReddy D."/>
            <person name="Sugumar T."/>
            <person name="Rathinam K."/>
            <person name="Alqarawi S."/>
            <person name="Khalil A.B."/>
            <person name="Sivakumar N."/>
        </authorList>
    </citation>
    <scope>NUCLEOTIDE SEQUENCE [LARGE SCALE GENOMIC DNA]</scope>
    <source>
        <strain evidence="8 9">AK1</strain>
    </source>
</reference>
<comment type="catalytic activity">
    <reaction evidence="7">
        <text>(2R)-O-phospho-3-sulfolactate + H2O = (2R)-3-sulfolactate + phosphate</text>
        <dbReference type="Rhea" id="RHEA:23416"/>
        <dbReference type="ChEBI" id="CHEBI:15377"/>
        <dbReference type="ChEBI" id="CHEBI:15597"/>
        <dbReference type="ChEBI" id="CHEBI:43474"/>
        <dbReference type="ChEBI" id="CHEBI:58738"/>
        <dbReference type="EC" id="3.1.3.71"/>
    </reaction>
</comment>
<dbReference type="Pfam" id="PF04029">
    <property type="entry name" value="2-ph_phosp"/>
    <property type="match status" value="1"/>
</dbReference>